<dbReference type="KEGG" id="psco:LY89DRAFT_714400"/>
<dbReference type="Proteomes" id="UP000070700">
    <property type="component" value="Unassembled WGS sequence"/>
</dbReference>
<proteinExistence type="predicted"/>
<dbReference type="AlphaFoldDB" id="A0A194XRH6"/>
<evidence type="ECO:0000313" key="2">
    <source>
        <dbReference type="Proteomes" id="UP000070700"/>
    </source>
</evidence>
<accession>A0A194XRH6</accession>
<name>A0A194XRH6_MOLSC</name>
<reference evidence="1 2" key="1">
    <citation type="submission" date="2015-10" db="EMBL/GenBank/DDBJ databases">
        <title>Full genome of DAOMC 229536 Phialocephala scopiformis, a fungal endophyte of spruce producing the potent anti-insectan compound rugulosin.</title>
        <authorList>
            <consortium name="DOE Joint Genome Institute"/>
            <person name="Walker A.K."/>
            <person name="Frasz S.L."/>
            <person name="Seifert K.A."/>
            <person name="Miller J.D."/>
            <person name="Mondo S.J."/>
            <person name="Labutti K."/>
            <person name="Lipzen A."/>
            <person name="Dockter R."/>
            <person name="Kennedy M."/>
            <person name="Grigoriev I.V."/>
            <person name="Spatafora J.W."/>
        </authorList>
    </citation>
    <scope>NUCLEOTIDE SEQUENCE [LARGE SCALE GENOMIC DNA]</scope>
    <source>
        <strain evidence="1 2">CBS 120377</strain>
    </source>
</reference>
<dbReference type="OrthoDB" id="5364171at2759"/>
<evidence type="ECO:0000313" key="1">
    <source>
        <dbReference type="EMBL" id="KUJ22654.1"/>
    </source>
</evidence>
<dbReference type="RefSeq" id="XP_018077009.1">
    <property type="nucleotide sequence ID" value="XM_018218128.1"/>
</dbReference>
<dbReference type="EMBL" id="KQ947406">
    <property type="protein sequence ID" value="KUJ22654.1"/>
    <property type="molecule type" value="Genomic_DNA"/>
</dbReference>
<dbReference type="InParanoid" id="A0A194XRH6"/>
<sequence length="253" mass="28553">MTTIGIEGVYRVYMKWSDQADAGLNTLLGRWQLVFRNRQTADEYFRFLTSLTDPTGKYPLFNFLTRNGPQFWYYDVTQYAGSNWEFPRLVLVANTEWGTKVMISLENDGGGRGFDVIPTQATTEWINGGAYFIKNTNLPTEYWKEDGGLITISDTERTKFVVRATAFLSSDPQVLIRTDKITIELAADASTSDPQYLTLPSGTSRLGLSSEPYTWTFNDFFATLAIEGYTASSGTYYRVINNSPGTSIVWDLV</sequence>
<keyword evidence="2" id="KW-1185">Reference proteome</keyword>
<organism evidence="1 2">
    <name type="scientific">Mollisia scopiformis</name>
    <name type="common">Conifer needle endophyte fungus</name>
    <name type="synonym">Phialocephala scopiformis</name>
    <dbReference type="NCBI Taxonomy" id="149040"/>
    <lineage>
        <taxon>Eukaryota</taxon>
        <taxon>Fungi</taxon>
        <taxon>Dikarya</taxon>
        <taxon>Ascomycota</taxon>
        <taxon>Pezizomycotina</taxon>
        <taxon>Leotiomycetes</taxon>
        <taxon>Helotiales</taxon>
        <taxon>Mollisiaceae</taxon>
        <taxon>Mollisia</taxon>
    </lineage>
</organism>
<dbReference type="GeneID" id="28827854"/>
<gene>
    <name evidence="1" type="ORF">LY89DRAFT_714400</name>
</gene>
<protein>
    <submittedName>
        <fullName evidence="1">Uncharacterized protein</fullName>
    </submittedName>
</protein>